<accession>A0A834IRE4</accession>
<comment type="caution">
    <text evidence="1">The sequence shown here is derived from an EMBL/GenBank/DDBJ whole genome shotgun (WGS) entry which is preliminary data.</text>
</comment>
<dbReference type="AlphaFoldDB" id="A0A834IRE4"/>
<evidence type="ECO:0000313" key="2">
    <source>
        <dbReference type="Proteomes" id="UP000625711"/>
    </source>
</evidence>
<proteinExistence type="predicted"/>
<sequence length="79" mass="9168">MIGEPDKNCPNRKEGVSSCVLTSVDYHLLDIYHSKQPHHLLLAFRMINLCNNQEYIRFHHIGQTSILPWPQPSGNCTFY</sequence>
<reference evidence="1" key="1">
    <citation type="submission" date="2020-08" db="EMBL/GenBank/DDBJ databases">
        <title>Genome sequencing and assembly of the red palm weevil Rhynchophorus ferrugineus.</title>
        <authorList>
            <person name="Dias G.B."/>
            <person name="Bergman C.M."/>
            <person name="Manee M."/>
        </authorList>
    </citation>
    <scope>NUCLEOTIDE SEQUENCE</scope>
    <source>
        <strain evidence="1">AA-2017</strain>
        <tissue evidence="1">Whole larva</tissue>
    </source>
</reference>
<organism evidence="1 2">
    <name type="scientific">Rhynchophorus ferrugineus</name>
    <name type="common">Red palm weevil</name>
    <name type="synonym">Curculio ferrugineus</name>
    <dbReference type="NCBI Taxonomy" id="354439"/>
    <lineage>
        <taxon>Eukaryota</taxon>
        <taxon>Metazoa</taxon>
        <taxon>Ecdysozoa</taxon>
        <taxon>Arthropoda</taxon>
        <taxon>Hexapoda</taxon>
        <taxon>Insecta</taxon>
        <taxon>Pterygota</taxon>
        <taxon>Neoptera</taxon>
        <taxon>Endopterygota</taxon>
        <taxon>Coleoptera</taxon>
        <taxon>Polyphaga</taxon>
        <taxon>Cucujiformia</taxon>
        <taxon>Curculionidae</taxon>
        <taxon>Dryophthorinae</taxon>
        <taxon>Rhynchophorus</taxon>
    </lineage>
</organism>
<protein>
    <submittedName>
        <fullName evidence="1">Uncharacterized protein</fullName>
    </submittedName>
</protein>
<dbReference type="EMBL" id="JAACXV010000097">
    <property type="protein sequence ID" value="KAF7283582.1"/>
    <property type="molecule type" value="Genomic_DNA"/>
</dbReference>
<name>A0A834IRE4_RHYFE</name>
<gene>
    <name evidence="1" type="ORF">GWI33_023374</name>
</gene>
<keyword evidence="2" id="KW-1185">Reference proteome</keyword>
<dbReference type="Proteomes" id="UP000625711">
    <property type="component" value="Unassembled WGS sequence"/>
</dbReference>
<evidence type="ECO:0000313" key="1">
    <source>
        <dbReference type="EMBL" id="KAF7283582.1"/>
    </source>
</evidence>